<dbReference type="AlphaFoldDB" id="A0A067SEY6"/>
<evidence type="ECO:0000313" key="2">
    <source>
        <dbReference type="Proteomes" id="UP000027222"/>
    </source>
</evidence>
<proteinExistence type="predicted"/>
<evidence type="ECO:0000313" key="1">
    <source>
        <dbReference type="EMBL" id="KDR66319.1"/>
    </source>
</evidence>
<protein>
    <submittedName>
        <fullName evidence="1">Uncharacterized protein</fullName>
    </submittedName>
</protein>
<accession>A0A067SEY6</accession>
<dbReference type="EMBL" id="KL142425">
    <property type="protein sequence ID" value="KDR66319.1"/>
    <property type="molecule type" value="Genomic_DNA"/>
</dbReference>
<gene>
    <name evidence="1" type="ORF">GALMADRAFT_232655</name>
</gene>
<dbReference type="Proteomes" id="UP000027222">
    <property type="component" value="Unassembled WGS sequence"/>
</dbReference>
<reference evidence="2" key="1">
    <citation type="journal article" date="2014" name="Proc. Natl. Acad. Sci. U.S.A.">
        <title>Extensive sampling of basidiomycete genomes demonstrates inadequacy of the white-rot/brown-rot paradigm for wood decay fungi.</title>
        <authorList>
            <person name="Riley R."/>
            <person name="Salamov A.A."/>
            <person name="Brown D.W."/>
            <person name="Nagy L.G."/>
            <person name="Floudas D."/>
            <person name="Held B.W."/>
            <person name="Levasseur A."/>
            <person name="Lombard V."/>
            <person name="Morin E."/>
            <person name="Otillar R."/>
            <person name="Lindquist E.A."/>
            <person name="Sun H."/>
            <person name="LaButti K.M."/>
            <person name="Schmutz J."/>
            <person name="Jabbour D."/>
            <person name="Luo H."/>
            <person name="Baker S.E."/>
            <person name="Pisabarro A.G."/>
            <person name="Walton J.D."/>
            <person name="Blanchette R.A."/>
            <person name="Henrissat B."/>
            <person name="Martin F."/>
            <person name="Cullen D."/>
            <person name="Hibbett D.S."/>
            <person name="Grigoriev I.V."/>
        </authorList>
    </citation>
    <scope>NUCLEOTIDE SEQUENCE [LARGE SCALE GENOMIC DNA]</scope>
    <source>
        <strain evidence="2">CBS 339.88</strain>
    </source>
</reference>
<keyword evidence="2" id="KW-1185">Reference proteome</keyword>
<dbReference type="HOGENOM" id="CLU_2399843_0_0_1"/>
<sequence>MHLLRRTPTAVSLGLGLWRGLQHGRVEARAAVPEAWKVSIHLSQFHSKADKAFQLEFGIMLDAVKIHASTPFSTIPDSNCLAQVPILRYHYSG</sequence>
<organism evidence="1 2">
    <name type="scientific">Galerina marginata (strain CBS 339.88)</name>
    <dbReference type="NCBI Taxonomy" id="685588"/>
    <lineage>
        <taxon>Eukaryota</taxon>
        <taxon>Fungi</taxon>
        <taxon>Dikarya</taxon>
        <taxon>Basidiomycota</taxon>
        <taxon>Agaricomycotina</taxon>
        <taxon>Agaricomycetes</taxon>
        <taxon>Agaricomycetidae</taxon>
        <taxon>Agaricales</taxon>
        <taxon>Agaricineae</taxon>
        <taxon>Strophariaceae</taxon>
        <taxon>Galerina</taxon>
    </lineage>
</organism>
<name>A0A067SEY6_GALM3</name>